<keyword evidence="9" id="KW-0378">Hydrolase</keyword>
<dbReference type="InterPro" id="IPR050448">
    <property type="entry name" value="OpgB/LTA_synthase_biosynth"/>
</dbReference>
<evidence type="ECO:0000313" key="9">
    <source>
        <dbReference type="EMBL" id="HIQ82393.1"/>
    </source>
</evidence>
<comment type="subcellular location">
    <subcellularLocation>
        <location evidence="1">Cell membrane</location>
        <topology evidence="1">Multi-pass membrane protein</topology>
    </subcellularLocation>
</comment>
<dbReference type="Pfam" id="PF00884">
    <property type="entry name" value="Sulfatase"/>
    <property type="match status" value="1"/>
</dbReference>
<evidence type="ECO:0000256" key="7">
    <source>
        <dbReference type="SAM" id="Phobius"/>
    </source>
</evidence>
<sequence>MASGRAKALKQFVRECWYMLPVSLLLALVIELLNHHTPAKLLAFLMEHPWMFLFNVEIIFNTFLFAELFRRRRGTRWLLGILWLVLGVVNYIVQRTRVLPFTTRDVLLIPDGLKMITVYFSWYEIIGMFAGGALLIVGLVLIVVKCRKRENFDRTVSLSVFCVVTALTLVAGKLSVEFGNIDWEKTSLVDAYQNYGFAYGFTYTFADFGISRPSEYSEKLVDEIADDVIEPTAAPEPVAVEEQAITPNVVLVQLESFFNVHDLLGAEYSENPIPVFSELMENWPGGQLKVPSVGGGTANTEFEVLSGMNLDYFAAGEFPYNTILQDTACETIAFNLKELGYTATAIHNYTGTFYGRNTVYSQLGFDRFVPLEYMNGLTYNELGWARDSVLTGEVLKALRTTEGNDFVFTVTVQSHGKYPSTPMEGLGGIEVLSAPETVDAVALANYINELNEVDAFIGELIAALEEWDEPVVLVLYGDHLPALGIENEELRTGDMYQTTYVLWNNFGLEMQGGDLQAFQLTAYVLGQLEIHNGVLTRFHQNFAPDCEEDDYINFLRVLEYDMLYGDHNIYEGDSPYTPTDLQMGSEPVVCEYYTYDSATATISVYGKNFTTFSDILVDGERKNAVFADETRLIARATGVTEDSLVCVGQFSREGDELGRTGFGKMREISP</sequence>
<dbReference type="SUPFAM" id="SSF53649">
    <property type="entry name" value="Alkaline phosphatase-like"/>
    <property type="match status" value="1"/>
</dbReference>
<reference evidence="9" key="1">
    <citation type="submission" date="2020-10" db="EMBL/GenBank/DDBJ databases">
        <authorList>
            <person name="Gilroy R."/>
        </authorList>
    </citation>
    <scope>NUCLEOTIDE SEQUENCE</scope>
    <source>
        <strain evidence="9">ChiSjej6B24-2974</strain>
    </source>
</reference>
<feature type="transmembrane region" description="Helical" evidence="7">
    <location>
        <begin position="12"/>
        <end position="30"/>
    </location>
</feature>
<dbReference type="InterPro" id="IPR000917">
    <property type="entry name" value="Sulfatase_N"/>
</dbReference>
<proteinExistence type="predicted"/>
<evidence type="ECO:0000259" key="8">
    <source>
        <dbReference type="Pfam" id="PF00884"/>
    </source>
</evidence>
<dbReference type="CDD" id="cd16015">
    <property type="entry name" value="LTA_synthase"/>
    <property type="match status" value="1"/>
</dbReference>
<dbReference type="GO" id="GO:0005886">
    <property type="term" value="C:plasma membrane"/>
    <property type="evidence" value="ECO:0007669"/>
    <property type="project" value="UniProtKB-SubCell"/>
</dbReference>
<dbReference type="InterPro" id="IPR017850">
    <property type="entry name" value="Alkaline_phosphatase_core_sf"/>
</dbReference>
<dbReference type="Proteomes" id="UP000824260">
    <property type="component" value="Unassembled WGS sequence"/>
</dbReference>
<dbReference type="AlphaFoldDB" id="A0A9D0ZL21"/>
<dbReference type="Gene3D" id="3.40.720.10">
    <property type="entry name" value="Alkaline Phosphatase, subunit A"/>
    <property type="match status" value="1"/>
</dbReference>
<keyword evidence="3" id="KW-1003">Cell membrane</keyword>
<evidence type="ECO:0000313" key="10">
    <source>
        <dbReference type="Proteomes" id="UP000824260"/>
    </source>
</evidence>
<feature type="transmembrane region" description="Helical" evidence="7">
    <location>
        <begin position="156"/>
        <end position="176"/>
    </location>
</feature>
<organism evidence="9 10">
    <name type="scientific">Candidatus Pullichristensenella stercorigallinarum</name>
    <dbReference type="NCBI Taxonomy" id="2840909"/>
    <lineage>
        <taxon>Bacteria</taxon>
        <taxon>Bacillati</taxon>
        <taxon>Bacillota</taxon>
        <taxon>Clostridia</taxon>
        <taxon>Candidatus Pullichristensenella</taxon>
    </lineage>
</organism>
<evidence type="ECO:0000256" key="3">
    <source>
        <dbReference type="ARBA" id="ARBA00022475"/>
    </source>
</evidence>
<feature type="transmembrane region" description="Helical" evidence="7">
    <location>
        <begin position="120"/>
        <end position="144"/>
    </location>
</feature>
<protein>
    <submittedName>
        <fullName evidence="9">Sulfatase-like hydrolase/transferase</fullName>
    </submittedName>
</protein>
<evidence type="ECO:0000256" key="2">
    <source>
        <dbReference type="ARBA" id="ARBA00004936"/>
    </source>
</evidence>
<keyword evidence="4 7" id="KW-0812">Transmembrane</keyword>
<evidence type="ECO:0000256" key="1">
    <source>
        <dbReference type="ARBA" id="ARBA00004651"/>
    </source>
</evidence>
<evidence type="ECO:0000256" key="4">
    <source>
        <dbReference type="ARBA" id="ARBA00022692"/>
    </source>
</evidence>
<dbReference type="PANTHER" id="PTHR47371:SF3">
    <property type="entry name" value="PHOSPHOGLYCEROL TRANSFERASE I"/>
    <property type="match status" value="1"/>
</dbReference>
<dbReference type="PANTHER" id="PTHR47371">
    <property type="entry name" value="LIPOTEICHOIC ACID SYNTHASE"/>
    <property type="match status" value="1"/>
</dbReference>
<evidence type="ECO:0000256" key="5">
    <source>
        <dbReference type="ARBA" id="ARBA00022989"/>
    </source>
</evidence>
<comment type="caution">
    <text evidence="9">The sequence shown here is derived from an EMBL/GenBank/DDBJ whole genome shotgun (WGS) entry which is preliminary data.</text>
</comment>
<reference evidence="9" key="2">
    <citation type="journal article" date="2021" name="PeerJ">
        <title>Extensive microbial diversity within the chicken gut microbiome revealed by metagenomics and culture.</title>
        <authorList>
            <person name="Gilroy R."/>
            <person name="Ravi A."/>
            <person name="Getino M."/>
            <person name="Pursley I."/>
            <person name="Horton D.L."/>
            <person name="Alikhan N.F."/>
            <person name="Baker D."/>
            <person name="Gharbi K."/>
            <person name="Hall N."/>
            <person name="Watson M."/>
            <person name="Adriaenssens E.M."/>
            <person name="Foster-Nyarko E."/>
            <person name="Jarju S."/>
            <person name="Secka A."/>
            <person name="Antonio M."/>
            <person name="Oren A."/>
            <person name="Chaudhuri R.R."/>
            <person name="La Ragione R."/>
            <person name="Hildebrand F."/>
            <person name="Pallen M.J."/>
        </authorList>
    </citation>
    <scope>NUCLEOTIDE SEQUENCE</scope>
    <source>
        <strain evidence="9">ChiSjej6B24-2974</strain>
    </source>
</reference>
<comment type="pathway">
    <text evidence="2">Cell wall biogenesis; lipoteichoic acid biosynthesis.</text>
</comment>
<feature type="domain" description="Sulfatase N-terminal" evidence="8">
    <location>
        <begin position="247"/>
        <end position="506"/>
    </location>
</feature>
<dbReference type="GO" id="GO:0016787">
    <property type="term" value="F:hydrolase activity"/>
    <property type="evidence" value="ECO:0007669"/>
    <property type="project" value="UniProtKB-KW"/>
</dbReference>
<keyword evidence="6 7" id="KW-0472">Membrane</keyword>
<gene>
    <name evidence="9" type="ORF">IAA52_04765</name>
</gene>
<keyword evidence="5 7" id="KW-1133">Transmembrane helix</keyword>
<feature type="transmembrane region" description="Helical" evidence="7">
    <location>
        <begin position="50"/>
        <end position="69"/>
    </location>
</feature>
<name>A0A9D0ZL21_9FIRM</name>
<accession>A0A9D0ZL21</accession>
<feature type="transmembrane region" description="Helical" evidence="7">
    <location>
        <begin position="76"/>
        <end position="93"/>
    </location>
</feature>
<dbReference type="EMBL" id="DVFZ01000048">
    <property type="protein sequence ID" value="HIQ82393.1"/>
    <property type="molecule type" value="Genomic_DNA"/>
</dbReference>
<evidence type="ECO:0000256" key="6">
    <source>
        <dbReference type="ARBA" id="ARBA00023136"/>
    </source>
</evidence>